<evidence type="ECO:0000313" key="2">
    <source>
        <dbReference type="EMBL" id="CAB0017337.1"/>
    </source>
</evidence>
<sequence length="99" mass="11517">MSKLVSVNVTERPARFVHVHRPWNRKLRRIRRMMSPQKPFEILRDAPQRNGVDPSAPALPSPINSPPRAPVCPSWPSTGLILTWTMLFPRLRFAIYNYE</sequence>
<dbReference type="AlphaFoldDB" id="A0A6H5HKL7"/>
<feature type="compositionally biased region" description="Pro residues" evidence="1">
    <location>
        <begin position="57"/>
        <end position="68"/>
    </location>
</feature>
<evidence type="ECO:0000313" key="3">
    <source>
        <dbReference type="Proteomes" id="UP000479000"/>
    </source>
</evidence>
<accession>A0A6H5HKL7</accession>
<organism evidence="2 3">
    <name type="scientific">Nesidiocoris tenuis</name>
    <dbReference type="NCBI Taxonomy" id="355587"/>
    <lineage>
        <taxon>Eukaryota</taxon>
        <taxon>Metazoa</taxon>
        <taxon>Ecdysozoa</taxon>
        <taxon>Arthropoda</taxon>
        <taxon>Hexapoda</taxon>
        <taxon>Insecta</taxon>
        <taxon>Pterygota</taxon>
        <taxon>Neoptera</taxon>
        <taxon>Paraneoptera</taxon>
        <taxon>Hemiptera</taxon>
        <taxon>Heteroptera</taxon>
        <taxon>Panheteroptera</taxon>
        <taxon>Cimicomorpha</taxon>
        <taxon>Miridae</taxon>
        <taxon>Dicyphina</taxon>
        <taxon>Nesidiocoris</taxon>
    </lineage>
</organism>
<gene>
    <name evidence="2" type="ORF">NTEN_LOCUS21358</name>
</gene>
<keyword evidence="3" id="KW-1185">Reference proteome</keyword>
<name>A0A6H5HKL7_9HEMI</name>
<feature type="region of interest" description="Disordered" evidence="1">
    <location>
        <begin position="42"/>
        <end position="68"/>
    </location>
</feature>
<dbReference type="EMBL" id="CADCXU010031216">
    <property type="protein sequence ID" value="CAB0017337.1"/>
    <property type="molecule type" value="Genomic_DNA"/>
</dbReference>
<evidence type="ECO:0000256" key="1">
    <source>
        <dbReference type="SAM" id="MobiDB-lite"/>
    </source>
</evidence>
<proteinExistence type="predicted"/>
<dbReference type="Proteomes" id="UP000479000">
    <property type="component" value="Unassembled WGS sequence"/>
</dbReference>
<protein>
    <submittedName>
        <fullName evidence="2">Uncharacterized protein</fullName>
    </submittedName>
</protein>
<reference evidence="2 3" key="1">
    <citation type="submission" date="2020-02" db="EMBL/GenBank/DDBJ databases">
        <authorList>
            <person name="Ferguson B K."/>
        </authorList>
    </citation>
    <scope>NUCLEOTIDE SEQUENCE [LARGE SCALE GENOMIC DNA]</scope>
</reference>